<dbReference type="AlphaFoldDB" id="A0A2J8MZP2"/>
<evidence type="ECO:0000313" key="4">
    <source>
        <dbReference type="Proteomes" id="UP000236370"/>
    </source>
</evidence>
<accession>A0A2J8MZP2</accession>
<protein>
    <submittedName>
        <fullName evidence="3">TCP11L2 isoform 6</fullName>
    </submittedName>
</protein>
<dbReference type="Pfam" id="PF05794">
    <property type="entry name" value="Tcp11"/>
    <property type="match status" value="1"/>
</dbReference>
<comment type="caution">
    <text evidence="3">The sequence shown here is derived from an EMBL/GenBank/DDBJ whole genome shotgun (WGS) entry which is preliminary data.</text>
</comment>
<dbReference type="Proteomes" id="UP000236370">
    <property type="component" value="Unassembled WGS sequence"/>
</dbReference>
<dbReference type="PANTHER" id="PTHR12832:SF17">
    <property type="entry name" value="T-COMPLEX PROTEIN 11-LIKE PROTEIN 2"/>
    <property type="match status" value="1"/>
</dbReference>
<organism evidence="3 4">
    <name type="scientific">Pan troglodytes</name>
    <name type="common">Chimpanzee</name>
    <dbReference type="NCBI Taxonomy" id="9598"/>
    <lineage>
        <taxon>Eukaryota</taxon>
        <taxon>Metazoa</taxon>
        <taxon>Chordata</taxon>
        <taxon>Craniata</taxon>
        <taxon>Vertebrata</taxon>
        <taxon>Euteleostomi</taxon>
        <taxon>Mammalia</taxon>
        <taxon>Eutheria</taxon>
        <taxon>Euarchontoglires</taxon>
        <taxon>Primates</taxon>
        <taxon>Haplorrhini</taxon>
        <taxon>Catarrhini</taxon>
        <taxon>Hominidae</taxon>
        <taxon>Pan</taxon>
    </lineage>
</organism>
<dbReference type="InterPro" id="IPR008862">
    <property type="entry name" value="Tcp11"/>
</dbReference>
<comment type="similarity">
    <text evidence="1">Belongs to the TCP11 family.</text>
</comment>
<dbReference type="PANTHER" id="PTHR12832">
    <property type="entry name" value="TESTIS-SPECIFIC PROTEIN PBS13 T-COMPLEX 11"/>
    <property type="match status" value="1"/>
</dbReference>
<feature type="non-terminal residue" evidence="3">
    <location>
        <position position="132"/>
    </location>
</feature>
<feature type="compositionally biased region" description="Low complexity" evidence="2">
    <location>
        <begin position="36"/>
        <end position="55"/>
    </location>
</feature>
<sequence>MPFNGEKQCVGEDQPSDSDSSRFSESMASLSDYECSRQSFTSDSSSKSSSPASTSPPRVVTFDEVMATARNLSNLTLAHEIAVNENFQLKQEALPENSLAGRVKHIVHQAFWDVLDSELNADPPEFEHAIKL</sequence>
<feature type="compositionally biased region" description="Low complexity" evidence="2">
    <location>
        <begin position="17"/>
        <end position="29"/>
    </location>
</feature>
<reference evidence="3 4" key="1">
    <citation type="submission" date="2017-12" db="EMBL/GenBank/DDBJ databases">
        <title>High-resolution comparative analysis of great ape genomes.</title>
        <authorList>
            <person name="Pollen A."/>
            <person name="Hastie A."/>
            <person name="Hormozdiari F."/>
            <person name="Dougherty M."/>
            <person name="Liu R."/>
            <person name="Chaisson M."/>
            <person name="Hoppe E."/>
            <person name="Hill C."/>
            <person name="Pang A."/>
            <person name="Hillier L."/>
            <person name="Baker C."/>
            <person name="Armstrong J."/>
            <person name="Shendure J."/>
            <person name="Paten B."/>
            <person name="Wilson R."/>
            <person name="Chao H."/>
            <person name="Schneider V."/>
            <person name="Ventura M."/>
            <person name="Kronenberg Z."/>
            <person name="Murali S."/>
            <person name="Gordon D."/>
            <person name="Cantsilieris S."/>
            <person name="Munson K."/>
            <person name="Nelson B."/>
            <person name="Raja A."/>
            <person name="Underwood J."/>
            <person name="Diekhans M."/>
            <person name="Fiddes I."/>
            <person name="Haussler D."/>
            <person name="Eichler E."/>
        </authorList>
    </citation>
    <scope>NUCLEOTIDE SEQUENCE [LARGE SCALE GENOMIC DNA]</scope>
    <source>
        <strain evidence="3">Yerkes chimp pedigree #C0471</strain>
    </source>
</reference>
<name>A0A2J8MZP2_PANTR</name>
<feature type="region of interest" description="Disordered" evidence="2">
    <location>
        <begin position="1"/>
        <end position="58"/>
    </location>
</feature>
<evidence type="ECO:0000256" key="2">
    <source>
        <dbReference type="SAM" id="MobiDB-lite"/>
    </source>
</evidence>
<dbReference type="EMBL" id="NBAG03000240">
    <property type="protein sequence ID" value="PNI64991.1"/>
    <property type="molecule type" value="Genomic_DNA"/>
</dbReference>
<evidence type="ECO:0000256" key="1">
    <source>
        <dbReference type="ARBA" id="ARBA00010954"/>
    </source>
</evidence>
<gene>
    <name evidence="3" type="ORF">CK820_G0016023</name>
</gene>
<evidence type="ECO:0000313" key="3">
    <source>
        <dbReference type="EMBL" id="PNI64991.1"/>
    </source>
</evidence>
<proteinExistence type="inferred from homology"/>